<comment type="subcellular location">
    <subcellularLocation>
        <location evidence="12">Cytoplasm</location>
    </subcellularLocation>
</comment>
<dbReference type="FunFam" id="2.60.260.20:FF:000005">
    <property type="entry name" value="Chaperone protein dnaJ 1, mitochondrial"/>
    <property type="match status" value="1"/>
</dbReference>
<dbReference type="GO" id="GO:0005524">
    <property type="term" value="F:ATP binding"/>
    <property type="evidence" value="ECO:0007669"/>
    <property type="project" value="InterPro"/>
</dbReference>
<keyword evidence="1 12" id="KW-0963">Cytoplasm</keyword>
<evidence type="ECO:0000313" key="18">
    <source>
        <dbReference type="Proteomes" id="UP000195772"/>
    </source>
</evidence>
<evidence type="ECO:0000256" key="5">
    <source>
        <dbReference type="ARBA" id="ARBA00022771"/>
    </source>
</evidence>
<evidence type="ECO:0000256" key="1">
    <source>
        <dbReference type="ARBA" id="ARBA00022490"/>
    </source>
</evidence>
<dbReference type="eggNOG" id="COG0484">
    <property type="taxonomic scope" value="Bacteria"/>
</dbReference>
<dbReference type="InterPro" id="IPR001305">
    <property type="entry name" value="HSP_DnaJ_Cys-rich_dom"/>
</dbReference>
<feature type="binding site" evidence="12">
    <location>
        <position position="203"/>
    </location>
    <ligand>
        <name>Zn(2+)</name>
        <dbReference type="ChEBI" id="CHEBI:29105"/>
        <label>2</label>
    </ligand>
</feature>
<reference evidence="17" key="2">
    <citation type="journal article" date="2018" name="BMC Genomics">
        <title>Whole genome sequencing and function prediction of 133 gut anaerobes isolated from chicken caecum in pure cultures.</title>
        <authorList>
            <person name="Medvecky M."/>
            <person name="Cejkova D."/>
            <person name="Polansky O."/>
            <person name="Karasova D."/>
            <person name="Kubasova T."/>
            <person name="Cizek A."/>
            <person name="Rychlik I."/>
        </authorList>
    </citation>
    <scope>NUCLEOTIDE SEQUENCE</scope>
    <source>
        <strain evidence="17">An90</strain>
    </source>
</reference>
<feature type="binding site" evidence="12">
    <location>
        <position position="180"/>
    </location>
    <ligand>
        <name>Zn(2+)</name>
        <dbReference type="ChEBI" id="CHEBI:29105"/>
        <label>2</label>
    </ligand>
</feature>
<feature type="repeat" description="CXXCXGXG motif" evidence="12">
    <location>
        <begin position="217"/>
        <end position="224"/>
    </location>
</feature>
<feature type="binding site" evidence="12">
    <location>
        <position position="177"/>
    </location>
    <ligand>
        <name>Zn(2+)</name>
        <dbReference type="ChEBI" id="CHEBI:29105"/>
        <label>2</label>
    </ligand>
</feature>
<evidence type="ECO:0000313" key="17">
    <source>
        <dbReference type="EMBL" id="OUN04422.1"/>
    </source>
</evidence>
<dbReference type="InterPro" id="IPR002939">
    <property type="entry name" value="DnaJ_C"/>
</dbReference>
<dbReference type="GO" id="GO:0051082">
    <property type="term" value="F:unfolded protein binding"/>
    <property type="evidence" value="ECO:0007669"/>
    <property type="project" value="UniProtKB-UniRule"/>
</dbReference>
<evidence type="ECO:0000313" key="19">
    <source>
        <dbReference type="Proteomes" id="UP000322940"/>
    </source>
</evidence>
<evidence type="ECO:0000259" key="15">
    <source>
        <dbReference type="PROSITE" id="PS51188"/>
    </source>
</evidence>
<dbReference type="Pfam" id="PF00684">
    <property type="entry name" value="DnaJ_CXXCXGXG"/>
    <property type="match status" value="1"/>
</dbReference>
<dbReference type="PROSITE" id="PS00636">
    <property type="entry name" value="DNAJ_1"/>
    <property type="match status" value="1"/>
</dbReference>
<keyword evidence="3 12" id="KW-0479">Metal-binding</keyword>
<dbReference type="SUPFAM" id="SSF46565">
    <property type="entry name" value="Chaperone J-domain"/>
    <property type="match status" value="1"/>
</dbReference>
<dbReference type="Proteomes" id="UP000322940">
    <property type="component" value="Unassembled WGS sequence"/>
</dbReference>
<dbReference type="CDD" id="cd10747">
    <property type="entry name" value="DnaJ_C"/>
    <property type="match status" value="1"/>
</dbReference>
<comment type="caution">
    <text evidence="17">The sequence shown here is derived from an EMBL/GenBank/DDBJ whole genome shotgun (WGS) entry which is preliminary data.</text>
</comment>
<dbReference type="NCBIfam" id="TIGR02349">
    <property type="entry name" value="DnaJ_bact"/>
    <property type="match status" value="1"/>
</dbReference>
<dbReference type="InterPro" id="IPR036410">
    <property type="entry name" value="HSP_DnaJ_Cys-rich_dom_sf"/>
</dbReference>
<evidence type="ECO:0000256" key="3">
    <source>
        <dbReference type="ARBA" id="ARBA00022723"/>
    </source>
</evidence>
<dbReference type="PRINTS" id="PR00625">
    <property type="entry name" value="JDOMAIN"/>
</dbReference>
<evidence type="ECO:0000259" key="14">
    <source>
        <dbReference type="PROSITE" id="PS50076"/>
    </source>
</evidence>
<protein>
    <recommendedName>
        <fullName evidence="11 12">Chaperone protein DnaJ</fullName>
    </recommendedName>
</protein>
<reference evidence="18" key="1">
    <citation type="submission" date="2017-04" db="EMBL/GenBank/DDBJ databases">
        <title>Function of individual gut microbiota members based on whole genome sequencing of pure cultures obtained from chicken caecum.</title>
        <authorList>
            <person name="Medvecky M."/>
            <person name="Cejkova D."/>
            <person name="Polansky O."/>
            <person name="Karasova D."/>
            <person name="Kubasova T."/>
            <person name="Cizek A."/>
            <person name="Rychlik I."/>
        </authorList>
    </citation>
    <scope>NUCLEOTIDE SEQUENCE [LARGE SCALE GENOMIC DNA]</scope>
    <source>
        <strain evidence="18">An90</strain>
    </source>
</reference>
<name>A0A1Y3QXL6_9BACT</name>
<feature type="binding site" evidence="12">
    <location>
        <position position="163"/>
    </location>
    <ligand>
        <name>Zn(2+)</name>
        <dbReference type="ChEBI" id="CHEBI:29105"/>
        <label>1</label>
    </ligand>
</feature>
<dbReference type="AlphaFoldDB" id="A0A1Y3QXL6"/>
<feature type="binding site" evidence="12">
    <location>
        <position position="220"/>
    </location>
    <ligand>
        <name>Zn(2+)</name>
        <dbReference type="ChEBI" id="CHEBI:29105"/>
        <label>1</label>
    </ligand>
</feature>
<feature type="repeat" description="CXXCXGXG motif" evidence="12">
    <location>
        <begin position="160"/>
        <end position="167"/>
    </location>
</feature>
<dbReference type="GO" id="GO:0009408">
    <property type="term" value="P:response to heat"/>
    <property type="evidence" value="ECO:0007669"/>
    <property type="project" value="InterPro"/>
</dbReference>
<feature type="domain" description="J" evidence="14">
    <location>
        <begin position="6"/>
        <end position="71"/>
    </location>
</feature>
<dbReference type="FunFam" id="1.10.287.110:FF:000034">
    <property type="entry name" value="Chaperone protein DnaJ"/>
    <property type="match status" value="1"/>
</dbReference>
<dbReference type="SUPFAM" id="SSF57938">
    <property type="entry name" value="DnaJ/Hsp40 cysteine-rich domain"/>
    <property type="match status" value="1"/>
</dbReference>
<keyword evidence="6 12" id="KW-0862">Zinc</keyword>
<comment type="similarity">
    <text evidence="10 12">Belongs to the DnaJ family.</text>
</comment>
<keyword evidence="5 12" id="KW-0863">Zinc-finger</keyword>
<dbReference type="GO" id="GO:0005737">
    <property type="term" value="C:cytoplasm"/>
    <property type="evidence" value="ECO:0007669"/>
    <property type="project" value="UniProtKB-SubCell"/>
</dbReference>
<evidence type="ECO:0000256" key="9">
    <source>
        <dbReference type="ARBA" id="ARBA00053423"/>
    </source>
</evidence>
<feature type="repeat" description="CXXCXGXG motif" evidence="12">
    <location>
        <begin position="177"/>
        <end position="184"/>
    </location>
</feature>
<dbReference type="GO" id="GO:0031072">
    <property type="term" value="F:heat shock protein binding"/>
    <property type="evidence" value="ECO:0007669"/>
    <property type="project" value="InterPro"/>
</dbReference>
<evidence type="ECO:0000256" key="2">
    <source>
        <dbReference type="ARBA" id="ARBA00022705"/>
    </source>
</evidence>
<keyword evidence="7 12" id="KW-0346">Stress response</keyword>
<dbReference type="CDD" id="cd10719">
    <property type="entry name" value="DnaJ_zf"/>
    <property type="match status" value="1"/>
</dbReference>
<dbReference type="PANTHER" id="PTHR43096:SF48">
    <property type="entry name" value="CHAPERONE PROTEIN DNAJ"/>
    <property type="match status" value="1"/>
</dbReference>
<feature type="repeat" description="CXXCXGXG motif" evidence="12">
    <location>
        <begin position="203"/>
        <end position="210"/>
    </location>
</feature>
<dbReference type="SMART" id="SM00271">
    <property type="entry name" value="DnaJ"/>
    <property type="match status" value="1"/>
</dbReference>
<keyword evidence="2 12" id="KW-0235">DNA replication</keyword>
<feature type="binding site" evidence="12">
    <location>
        <position position="217"/>
    </location>
    <ligand>
        <name>Zn(2+)</name>
        <dbReference type="ChEBI" id="CHEBI:29105"/>
        <label>1</label>
    </ligand>
</feature>
<comment type="subunit">
    <text evidence="12">Homodimer.</text>
</comment>
<evidence type="ECO:0000256" key="6">
    <source>
        <dbReference type="ARBA" id="ARBA00022833"/>
    </source>
</evidence>
<dbReference type="Gene3D" id="2.10.230.10">
    <property type="entry name" value="Heat shock protein DnaJ, cysteine-rich domain"/>
    <property type="match status" value="1"/>
</dbReference>
<dbReference type="PROSITE" id="PS50076">
    <property type="entry name" value="DNAJ_2"/>
    <property type="match status" value="1"/>
</dbReference>
<dbReference type="GO" id="GO:0042026">
    <property type="term" value="P:protein refolding"/>
    <property type="evidence" value="ECO:0007669"/>
    <property type="project" value="TreeGrafter"/>
</dbReference>
<accession>A0A1Y3QXL6</accession>
<dbReference type="Pfam" id="PF01556">
    <property type="entry name" value="DnaJ_C"/>
    <property type="match status" value="1"/>
</dbReference>
<dbReference type="InterPro" id="IPR018253">
    <property type="entry name" value="DnaJ_domain_CS"/>
</dbReference>
<evidence type="ECO:0000256" key="4">
    <source>
        <dbReference type="ARBA" id="ARBA00022737"/>
    </source>
</evidence>
<dbReference type="InterPro" id="IPR012724">
    <property type="entry name" value="DnaJ"/>
</dbReference>
<keyword evidence="8 12" id="KW-0143">Chaperone</keyword>
<evidence type="ECO:0000256" key="8">
    <source>
        <dbReference type="ARBA" id="ARBA00023186"/>
    </source>
</evidence>
<dbReference type="PROSITE" id="PS51188">
    <property type="entry name" value="ZF_CR"/>
    <property type="match status" value="1"/>
</dbReference>
<reference evidence="16 19" key="3">
    <citation type="journal article" date="2019" name="Nat. Med.">
        <title>A library of human gut bacterial isolates paired with longitudinal multiomics data enables mechanistic microbiome research.</title>
        <authorList>
            <person name="Poyet M."/>
            <person name="Groussin M."/>
            <person name="Gibbons S.M."/>
            <person name="Avila-Pacheco J."/>
            <person name="Jiang X."/>
            <person name="Kearney S.M."/>
            <person name="Perrotta A.R."/>
            <person name="Berdy B."/>
            <person name="Zhao S."/>
            <person name="Lieberman T.D."/>
            <person name="Swanson P.K."/>
            <person name="Smith M."/>
            <person name="Roesemann S."/>
            <person name="Alexander J.E."/>
            <person name="Rich S.A."/>
            <person name="Livny J."/>
            <person name="Vlamakis H."/>
            <person name="Clish C."/>
            <person name="Bullock K."/>
            <person name="Deik A."/>
            <person name="Scott J."/>
            <person name="Pierce K.A."/>
            <person name="Xavier R.J."/>
            <person name="Alm E.J."/>
        </authorList>
    </citation>
    <scope>NUCLEOTIDE SEQUENCE [LARGE SCALE GENOMIC DNA]</scope>
    <source>
        <strain evidence="16 19">BIOML-A266</strain>
    </source>
</reference>
<feature type="binding site" evidence="12">
    <location>
        <position position="206"/>
    </location>
    <ligand>
        <name>Zn(2+)</name>
        <dbReference type="ChEBI" id="CHEBI:29105"/>
        <label>2</label>
    </ligand>
</feature>
<evidence type="ECO:0000256" key="12">
    <source>
        <dbReference type="HAMAP-Rule" id="MF_01152"/>
    </source>
</evidence>
<dbReference type="RefSeq" id="WP_022332940.1">
    <property type="nucleotide sequence ID" value="NZ_AP025562.1"/>
</dbReference>
<dbReference type="GO" id="GO:0006260">
    <property type="term" value="P:DNA replication"/>
    <property type="evidence" value="ECO:0007669"/>
    <property type="project" value="UniProtKB-KW"/>
</dbReference>
<comment type="function">
    <text evidence="9 12">Participates actively in the response to hyperosmotic and heat shock by preventing the aggregation of stress-denatured proteins and by disaggregating proteins, also in an autonomous, DnaK-independent fashion. Unfolded proteins bind initially to DnaJ; upon interaction with the DnaJ-bound protein, DnaK hydrolyzes its bound ATP, resulting in the formation of a stable complex. GrpE releases ADP from DnaK; ATP binding to DnaK triggers the release of the substrate protein, thus completing the reaction cycle. Several rounds of ATP-dependent interactions between DnaJ, DnaK and GrpE are required for fully efficient folding. Also involved, together with DnaK and GrpE, in the DNA replication of plasmids through activation of initiation proteins.</text>
</comment>
<organism evidence="17 18">
    <name type="scientific">Alistipes onderdonkii</name>
    <dbReference type="NCBI Taxonomy" id="328813"/>
    <lineage>
        <taxon>Bacteria</taxon>
        <taxon>Pseudomonadati</taxon>
        <taxon>Bacteroidota</taxon>
        <taxon>Bacteroidia</taxon>
        <taxon>Bacteroidales</taxon>
        <taxon>Rikenellaceae</taxon>
        <taxon>Alistipes</taxon>
    </lineage>
</organism>
<evidence type="ECO:0000256" key="11">
    <source>
        <dbReference type="ARBA" id="ARBA00067609"/>
    </source>
</evidence>
<feature type="zinc finger region" description="CR-type" evidence="13">
    <location>
        <begin position="147"/>
        <end position="229"/>
    </location>
</feature>
<evidence type="ECO:0000256" key="7">
    <source>
        <dbReference type="ARBA" id="ARBA00023016"/>
    </source>
</evidence>
<dbReference type="Gene3D" id="1.10.287.110">
    <property type="entry name" value="DnaJ domain"/>
    <property type="match status" value="1"/>
</dbReference>
<keyword evidence="4 12" id="KW-0677">Repeat</keyword>
<dbReference type="GO" id="GO:0008270">
    <property type="term" value="F:zinc ion binding"/>
    <property type="evidence" value="ECO:0007669"/>
    <property type="project" value="UniProtKB-UniRule"/>
</dbReference>
<feature type="domain" description="CR-type" evidence="15">
    <location>
        <begin position="147"/>
        <end position="229"/>
    </location>
</feature>
<evidence type="ECO:0000256" key="13">
    <source>
        <dbReference type="PROSITE-ProRule" id="PRU00546"/>
    </source>
</evidence>
<dbReference type="InterPro" id="IPR036869">
    <property type="entry name" value="J_dom_sf"/>
</dbReference>
<dbReference type="SUPFAM" id="SSF49493">
    <property type="entry name" value="HSP40/DnaJ peptide-binding domain"/>
    <property type="match status" value="2"/>
</dbReference>
<comment type="domain">
    <text evidence="12">The J domain is necessary and sufficient to stimulate DnaK ATPase activity. Zinc center 1 plays an important role in the autonomous, DnaK-independent chaperone activity of DnaJ. Zinc center 2 is essential for interaction with DnaK and for DnaJ activity.</text>
</comment>
<dbReference type="InterPro" id="IPR008971">
    <property type="entry name" value="HSP40/DnaJ_pept-bd"/>
</dbReference>
<dbReference type="CDD" id="cd06257">
    <property type="entry name" value="DnaJ"/>
    <property type="match status" value="1"/>
</dbReference>
<comment type="cofactor">
    <cofactor evidence="12">
        <name>Zn(2+)</name>
        <dbReference type="ChEBI" id="CHEBI:29105"/>
    </cofactor>
    <text evidence="12">Binds 2 Zn(2+) ions per monomer.</text>
</comment>
<dbReference type="FunFam" id="2.10.230.10:FF:000002">
    <property type="entry name" value="Molecular chaperone DnaJ"/>
    <property type="match status" value="1"/>
</dbReference>
<dbReference type="EMBL" id="VVXH01000020">
    <property type="protein sequence ID" value="KAA2375698.1"/>
    <property type="molecule type" value="Genomic_DNA"/>
</dbReference>
<dbReference type="HAMAP" id="MF_01152">
    <property type="entry name" value="DnaJ"/>
    <property type="match status" value="1"/>
</dbReference>
<proteinExistence type="inferred from homology"/>
<dbReference type="Proteomes" id="UP000195772">
    <property type="component" value="Unassembled WGS sequence"/>
</dbReference>
<dbReference type="Gene3D" id="2.60.260.20">
    <property type="entry name" value="Urease metallochaperone UreE, N-terminal domain"/>
    <property type="match status" value="2"/>
</dbReference>
<dbReference type="NCBIfam" id="NF008035">
    <property type="entry name" value="PRK10767.1"/>
    <property type="match status" value="1"/>
</dbReference>
<dbReference type="InterPro" id="IPR001623">
    <property type="entry name" value="DnaJ_domain"/>
</dbReference>
<dbReference type="PANTHER" id="PTHR43096">
    <property type="entry name" value="DNAJ HOMOLOG 1, MITOCHONDRIAL-RELATED"/>
    <property type="match status" value="1"/>
</dbReference>
<dbReference type="Pfam" id="PF00226">
    <property type="entry name" value="DnaJ"/>
    <property type="match status" value="1"/>
</dbReference>
<feature type="binding site" evidence="12">
    <location>
        <position position="160"/>
    </location>
    <ligand>
        <name>Zn(2+)</name>
        <dbReference type="ChEBI" id="CHEBI:29105"/>
        <label>1</label>
    </ligand>
</feature>
<dbReference type="EMBL" id="NFHB01000002">
    <property type="protein sequence ID" value="OUN04422.1"/>
    <property type="molecule type" value="Genomic_DNA"/>
</dbReference>
<evidence type="ECO:0000256" key="10">
    <source>
        <dbReference type="ARBA" id="ARBA00061004"/>
    </source>
</evidence>
<dbReference type="OrthoDB" id="9779889at2"/>
<evidence type="ECO:0000313" key="16">
    <source>
        <dbReference type="EMBL" id="KAA2375698.1"/>
    </source>
</evidence>
<sequence length="390" mass="41338">MAEKRDYYEVLGVQKNANADEIKKAYRKAAIQYHPDKNPGDKEAEEKFKEAAEAYDVLSNPDKRARYDQFGHAGMSGAAGGGAGGFGGFSGGGFSMEDIFSQFGDIFGGHFGGGFRSSSSSGGGRRVNRGSDIRIKVKLTLAEIANGVTKKLKINKTVACDKCGGTGAKDSNSYSTCSTCNGTGYVTRVENTFFGRMQTQGVCPTCGGTGKVITAPCDKCKGEGTLRGQEVVEIRIPAGVGEGMVLTVTGKGNAARHGGVNGDLQVMIEEESNPELVRDGNDLIHNLNITVTTALLGGTVEVPTVDGRAKIKIAPGTHAGKVLRLGGKGLPDVNGYGRGDELVVVDITIPSKLSAEEKRLVEQLAQQPGFQHAESVKNQNIFERMKSFFR</sequence>
<gene>
    <name evidence="12 16" type="primary">dnaJ</name>
    <name evidence="17" type="ORF">B5G41_03690</name>
    <name evidence="16" type="ORF">F2Y10_14790</name>
</gene>